<evidence type="ECO:0000256" key="6">
    <source>
        <dbReference type="ARBA" id="ARBA00022801"/>
    </source>
</evidence>
<dbReference type="InterPro" id="IPR039418">
    <property type="entry name" value="LexA-like"/>
</dbReference>
<dbReference type="Gene3D" id="2.10.109.10">
    <property type="entry name" value="Umud Fragment, subunit A"/>
    <property type="match status" value="1"/>
</dbReference>
<keyword evidence="6 13" id="KW-0378">Hydrolase</keyword>
<dbReference type="Proteomes" id="UP000196331">
    <property type="component" value="Unassembled WGS sequence"/>
</dbReference>
<evidence type="ECO:0000256" key="11">
    <source>
        <dbReference type="ARBA" id="ARBA00023204"/>
    </source>
</evidence>
<comment type="function">
    <text evidence="13">Represses a number of genes involved in the response to DNA damage (SOS response), including recA and lexA. In the presence of single-stranded DNA, RecA interacts with LexA causing an autocatalytic cleavage which disrupts the DNA-binding part of LexA, leading to derepression of the SOS regulon and eventually DNA repair.</text>
</comment>
<evidence type="ECO:0000256" key="3">
    <source>
        <dbReference type="ARBA" id="ARBA00022491"/>
    </source>
</evidence>
<dbReference type="GO" id="GO:0006508">
    <property type="term" value="P:proteolysis"/>
    <property type="evidence" value="ECO:0007669"/>
    <property type="project" value="UniProtKB-KW"/>
</dbReference>
<feature type="site" description="Cleavage; by autolysis" evidence="13">
    <location>
        <begin position="104"/>
        <end position="105"/>
    </location>
</feature>
<gene>
    <name evidence="13" type="primary">lexA</name>
    <name evidence="17" type="ORF">CZ787_06605</name>
</gene>
<dbReference type="InterPro" id="IPR015927">
    <property type="entry name" value="Peptidase_S24_S26A/B/C"/>
</dbReference>
<keyword evidence="5 13" id="KW-0227">DNA damage</keyword>
<dbReference type="GO" id="GO:0006281">
    <property type="term" value="P:DNA repair"/>
    <property type="evidence" value="ECO:0007669"/>
    <property type="project" value="UniProtKB-UniRule"/>
</dbReference>
<sequence length="225" mass="24648">MSRPLTARQQHVFDFIVKTMGEFGYPPTRAEIAKALGFKSPNAAEEHLRALERKGVIRIIRNTSRGIRLPNQEAQDVSELPATVAANNNDLPPMGLPVIGEVAAGSPILAAEHIDRYCPLPAEYFTPKADYLLRVRGLSMKDVGILEGDLLAVHRTDRVRDGQIVVARLEDEVTVKRFQRQGHQVMLIAENADFAPIEIDLRTQSLDIEGVGVGVIRGGNGQALG</sequence>
<evidence type="ECO:0000256" key="13">
    <source>
        <dbReference type="HAMAP-Rule" id="MF_00015"/>
    </source>
</evidence>
<feature type="domain" description="LexA repressor DNA-binding" evidence="16">
    <location>
        <begin position="3"/>
        <end position="66"/>
    </location>
</feature>
<dbReference type="OrthoDB" id="9802364at2"/>
<dbReference type="NCBIfam" id="TIGR00498">
    <property type="entry name" value="lexA"/>
    <property type="match status" value="1"/>
</dbReference>
<dbReference type="InterPro" id="IPR006200">
    <property type="entry name" value="LexA"/>
</dbReference>
<comment type="catalytic activity">
    <reaction evidence="13">
        <text>Hydrolysis of Ala-|-Gly bond in repressor LexA.</text>
        <dbReference type="EC" id="3.4.21.88"/>
    </reaction>
</comment>
<dbReference type="InterPro" id="IPR006199">
    <property type="entry name" value="LexA_DNA-bd_dom"/>
</dbReference>
<dbReference type="RefSeq" id="WP_087107369.1">
    <property type="nucleotide sequence ID" value="NZ_FUKM01000028.1"/>
</dbReference>
<evidence type="ECO:0000256" key="14">
    <source>
        <dbReference type="RuleBase" id="RU003991"/>
    </source>
</evidence>
<evidence type="ECO:0000256" key="8">
    <source>
        <dbReference type="ARBA" id="ARBA00023015"/>
    </source>
</evidence>
<dbReference type="Gene3D" id="1.10.10.10">
    <property type="entry name" value="Winged helix-like DNA-binding domain superfamily/Winged helix DNA-binding domain"/>
    <property type="match status" value="1"/>
</dbReference>
<dbReference type="SUPFAM" id="SSF46785">
    <property type="entry name" value="Winged helix' DNA-binding domain"/>
    <property type="match status" value="1"/>
</dbReference>
<dbReference type="InterPro" id="IPR036390">
    <property type="entry name" value="WH_DNA-bd_sf"/>
</dbReference>
<organism evidence="17 18">
    <name type="scientific">Halomonas citrativorans</name>
    <dbReference type="NCBI Taxonomy" id="2742612"/>
    <lineage>
        <taxon>Bacteria</taxon>
        <taxon>Pseudomonadati</taxon>
        <taxon>Pseudomonadota</taxon>
        <taxon>Gammaproteobacteria</taxon>
        <taxon>Oceanospirillales</taxon>
        <taxon>Halomonadaceae</taxon>
        <taxon>Halomonas</taxon>
    </lineage>
</organism>
<evidence type="ECO:0000259" key="16">
    <source>
        <dbReference type="Pfam" id="PF01726"/>
    </source>
</evidence>
<dbReference type="PANTHER" id="PTHR33516:SF2">
    <property type="entry name" value="LEXA REPRESSOR-RELATED"/>
    <property type="match status" value="1"/>
</dbReference>
<evidence type="ECO:0000256" key="10">
    <source>
        <dbReference type="ARBA" id="ARBA00023163"/>
    </source>
</evidence>
<keyword evidence="7 13" id="KW-0068">Autocatalytic cleavage</keyword>
<dbReference type="SUPFAM" id="SSF51306">
    <property type="entry name" value="LexA/Signal peptidase"/>
    <property type="match status" value="1"/>
</dbReference>
<keyword evidence="12 13" id="KW-0742">SOS response</keyword>
<feature type="domain" description="Peptidase S24/S26A/S26B/S26C" evidence="15">
    <location>
        <begin position="97"/>
        <end position="211"/>
    </location>
</feature>
<keyword evidence="4 13" id="KW-0235">DNA replication</keyword>
<dbReference type="Pfam" id="PF01726">
    <property type="entry name" value="LexA_DNA_bind"/>
    <property type="match status" value="1"/>
</dbReference>
<dbReference type="PANTHER" id="PTHR33516">
    <property type="entry name" value="LEXA REPRESSOR"/>
    <property type="match status" value="1"/>
</dbReference>
<dbReference type="AlphaFoldDB" id="A0A1R4HWA7"/>
<evidence type="ECO:0000256" key="9">
    <source>
        <dbReference type="ARBA" id="ARBA00023125"/>
    </source>
</evidence>
<dbReference type="EMBL" id="FUKM01000028">
    <property type="protein sequence ID" value="SJN11778.1"/>
    <property type="molecule type" value="Genomic_DNA"/>
</dbReference>
<protein>
    <recommendedName>
        <fullName evidence="13">LexA repressor</fullName>
        <ecNumber evidence="13">3.4.21.88</ecNumber>
    </recommendedName>
</protein>
<dbReference type="GO" id="GO:0045892">
    <property type="term" value="P:negative regulation of DNA-templated transcription"/>
    <property type="evidence" value="ECO:0007669"/>
    <property type="project" value="UniProtKB-UniRule"/>
</dbReference>
<evidence type="ECO:0000256" key="7">
    <source>
        <dbReference type="ARBA" id="ARBA00022813"/>
    </source>
</evidence>
<keyword evidence="3 13" id="KW-0678">Repressor</keyword>
<feature type="active site" description="For autocatalytic cleavage activity" evidence="13">
    <location>
        <position position="139"/>
    </location>
</feature>
<dbReference type="GO" id="GO:0003677">
    <property type="term" value="F:DNA binding"/>
    <property type="evidence" value="ECO:0007669"/>
    <property type="project" value="UniProtKB-UniRule"/>
</dbReference>
<evidence type="ECO:0000256" key="4">
    <source>
        <dbReference type="ARBA" id="ARBA00022705"/>
    </source>
</evidence>
<comment type="caution">
    <text evidence="17">The sequence shown here is derived from an EMBL/GenBank/DDBJ whole genome shotgun (WGS) entry which is preliminary data.</text>
</comment>
<keyword evidence="9 13" id="KW-0238">DNA-binding</keyword>
<evidence type="ECO:0000256" key="12">
    <source>
        <dbReference type="ARBA" id="ARBA00023236"/>
    </source>
</evidence>
<dbReference type="PRINTS" id="PR00726">
    <property type="entry name" value="LEXASERPTASE"/>
</dbReference>
<dbReference type="GO" id="GO:0006260">
    <property type="term" value="P:DNA replication"/>
    <property type="evidence" value="ECO:0007669"/>
    <property type="project" value="UniProtKB-UniRule"/>
</dbReference>
<dbReference type="Pfam" id="PF00717">
    <property type="entry name" value="Peptidase_S24"/>
    <property type="match status" value="1"/>
</dbReference>
<dbReference type="GO" id="GO:0009432">
    <property type="term" value="P:SOS response"/>
    <property type="evidence" value="ECO:0007669"/>
    <property type="project" value="UniProtKB-UniRule"/>
</dbReference>
<evidence type="ECO:0000256" key="5">
    <source>
        <dbReference type="ARBA" id="ARBA00022763"/>
    </source>
</evidence>
<proteinExistence type="inferred from homology"/>
<dbReference type="InterPro" id="IPR036388">
    <property type="entry name" value="WH-like_DNA-bd_sf"/>
</dbReference>
<keyword evidence="8 13" id="KW-0805">Transcription regulation</keyword>
<accession>A0A1R4HWA7</accession>
<keyword evidence="11 13" id="KW-0234">DNA repair</keyword>
<reference evidence="17 18" key="1">
    <citation type="submission" date="2017-02" db="EMBL/GenBank/DDBJ databases">
        <authorList>
            <person name="Dridi B."/>
        </authorList>
    </citation>
    <scope>NUCLEOTIDE SEQUENCE [LARGE SCALE GENOMIC DNA]</scope>
    <source>
        <strain evidence="17 18">JB380</strain>
    </source>
</reference>
<dbReference type="HAMAP" id="MF_00015">
    <property type="entry name" value="LexA"/>
    <property type="match status" value="1"/>
</dbReference>
<dbReference type="CDD" id="cd06529">
    <property type="entry name" value="S24_LexA-like"/>
    <property type="match status" value="1"/>
</dbReference>
<keyword evidence="17" id="KW-0645">Protease</keyword>
<dbReference type="FunFam" id="1.10.10.10:FF:000009">
    <property type="entry name" value="LexA repressor"/>
    <property type="match status" value="1"/>
</dbReference>
<dbReference type="InterPro" id="IPR050077">
    <property type="entry name" value="LexA_repressor"/>
</dbReference>
<evidence type="ECO:0000313" key="17">
    <source>
        <dbReference type="EMBL" id="SJN11778.1"/>
    </source>
</evidence>
<feature type="active site" description="For autocatalytic cleavage activity" evidence="13">
    <location>
        <position position="176"/>
    </location>
</feature>
<evidence type="ECO:0000256" key="2">
    <source>
        <dbReference type="ARBA" id="ARBA00011738"/>
    </source>
</evidence>
<dbReference type="EC" id="3.4.21.88" evidence="13"/>
<comment type="subunit">
    <text evidence="2 13">Homodimer.</text>
</comment>
<dbReference type="FunFam" id="2.10.109.10:FF:000001">
    <property type="entry name" value="LexA repressor"/>
    <property type="match status" value="1"/>
</dbReference>
<evidence type="ECO:0000256" key="1">
    <source>
        <dbReference type="ARBA" id="ARBA00007484"/>
    </source>
</evidence>
<keyword evidence="10 13" id="KW-0804">Transcription</keyword>
<dbReference type="InterPro" id="IPR006197">
    <property type="entry name" value="Peptidase_S24_LexA"/>
</dbReference>
<evidence type="ECO:0000313" key="18">
    <source>
        <dbReference type="Proteomes" id="UP000196331"/>
    </source>
</evidence>
<feature type="DNA-binding region" description="H-T-H motif" evidence="13">
    <location>
        <begin position="29"/>
        <end position="49"/>
    </location>
</feature>
<dbReference type="InterPro" id="IPR036286">
    <property type="entry name" value="LexA/Signal_pep-like_sf"/>
</dbReference>
<name>A0A1R4HWA7_9GAMM</name>
<evidence type="ECO:0000259" key="15">
    <source>
        <dbReference type="Pfam" id="PF00717"/>
    </source>
</evidence>
<dbReference type="GO" id="GO:0004252">
    <property type="term" value="F:serine-type endopeptidase activity"/>
    <property type="evidence" value="ECO:0007669"/>
    <property type="project" value="UniProtKB-UniRule"/>
</dbReference>
<comment type="similarity">
    <text evidence="1 13 14">Belongs to the peptidase S24 family.</text>
</comment>